<organism evidence="2 3">
    <name type="scientific">Stereocaulon virgatum</name>
    <dbReference type="NCBI Taxonomy" id="373712"/>
    <lineage>
        <taxon>Eukaryota</taxon>
        <taxon>Fungi</taxon>
        <taxon>Dikarya</taxon>
        <taxon>Ascomycota</taxon>
        <taxon>Pezizomycotina</taxon>
        <taxon>Lecanoromycetes</taxon>
        <taxon>OSLEUM clade</taxon>
        <taxon>Lecanoromycetidae</taxon>
        <taxon>Lecanorales</taxon>
        <taxon>Lecanorineae</taxon>
        <taxon>Stereocaulaceae</taxon>
        <taxon>Stereocaulon</taxon>
    </lineage>
</organism>
<dbReference type="EMBL" id="JBEFKJ010000040">
    <property type="protein sequence ID" value="KAL2037498.1"/>
    <property type="molecule type" value="Genomic_DNA"/>
</dbReference>
<protein>
    <submittedName>
        <fullName evidence="2">Uncharacterized protein</fullName>
    </submittedName>
</protein>
<feature type="coiled-coil region" evidence="1">
    <location>
        <begin position="122"/>
        <end position="154"/>
    </location>
</feature>
<keyword evidence="1" id="KW-0175">Coiled coil</keyword>
<name>A0ABR3ZW05_9LECA</name>
<evidence type="ECO:0000256" key="1">
    <source>
        <dbReference type="SAM" id="Coils"/>
    </source>
</evidence>
<comment type="caution">
    <text evidence="2">The sequence shown here is derived from an EMBL/GenBank/DDBJ whole genome shotgun (WGS) entry which is preliminary data.</text>
</comment>
<accession>A0ABR3ZW05</accession>
<dbReference type="Proteomes" id="UP001590950">
    <property type="component" value="Unassembled WGS sequence"/>
</dbReference>
<reference evidence="2 3" key="1">
    <citation type="submission" date="2024-09" db="EMBL/GenBank/DDBJ databases">
        <title>Rethinking Asexuality: The Enigmatic Case of Functional Sexual Genes in Lepraria (Stereocaulaceae).</title>
        <authorList>
            <person name="Doellman M."/>
            <person name="Sun Y."/>
            <person name="Barcenas-Pena A."/>
            <person name="Lumbsch H.T."/>
            <person name="Grewe F."/>
        </authorList>
    </citation>
    <scope>NUCLEOTIDE SEQUENCE [LARGE SCALE GENOMIC DNA]</scope>
    <source>
        <strain evidence="2 3">Mercado 3170</strain>
    </source>
</reference>
<evidence type="ECO:0000313" key="2">
    <source>
        <dbReference type="EMBL" id="KAL2037498.1"/>
    </source>
</evidence>
<keyword evidence="3" id="KW-1185">Reference proteome</keyword>
<gene>
    <name evidence="2" type="ORF">N7G274_009779</name>
</gene>
<sequence length="173" mass="21059">MCRTPDAIKFIPCNCIFFESYPEYCEDFKKTKSWIDGSNPSIVVEGHQPRLENCYNPKDPSLNLRYEYFGVDDGLLYERYEGHRVIYERNEHEYPWWKCQIEKKLEEVEVVKRKCPFHEWVVEDEERRIEKMKREEEQKEREKYEKSFKGKLRRKAKRGLEVALTFESGWKVG</sequence>
<evidence type="ECO:0000313" key="3">
    <source>
        <dbReference type="Proteomes" id="UP001590950"/>
    </source>
</evidence>
<proteinExistence type="predicted"/>